<dbReference type="Proteomes" id="UP000294813">
    <property type="component" value="Unassembled WGS sequence"/>
</dbReference>
<sequence>MWFFVHPVDVLFFRDNRTFAAGEGYRAQGANLPGPGTVAGALRSQILARELPAIGAGFDDFVRQQGGENPELLQELIQNIGSAVPGDVGRLRLKGPFLCRNHSACLGDDAKEGNGSLEVYLPTPRNLMGKARASGEDPTMYAEPAGPLRVAHRPWGFQQNGIGGTDLGEGGLTGDGFNSAAQKELGAAAVQSPVLAPLWVCSEEGAGEITGTMLAARHVRRFLTGTVSAGGYRHDADPVLIPLEATEPLYGKEARTGIQLQRGSRTAATGMLYTAEYLRMHDEKMGFLVHIEMAGDAKVHERYQPESGFIPLGGEQRAAWMEPVQLSGTDAGDELPGINDADTVRSVQRRLCEPDAGGRFFLYLLSPAIFRQGWLPDAIDRQTHRLRDGMEALAVRWEEGHGGSTMDGGSQAESFPALNGLDLRLVAAAVDKPQPLGGWSLAQQKPKPLRWAVPAGSIYYFEVIDRQTGAPVALSPVQAEAIMKLFYFQRTLQMASSAHSAQAHIGYGLTLVGCWNYVEPAL</sequence>
<organism evidence="1 2">
    <name type="scientific">Heliophilum fasciatum</name>
    <dbReference type="NCBI Taxonomy" id="35700"/>
    <lineage>
        <taxon>Bacteria</taxon>
        <taxon>Bacillati</taxon>
        <taxon>Bacillota</taxon>
        <taxon>Clostridia</taxon>
        <taxon>Eubacteriales</taxon>
        <taxon>Heliobacteriaceae</taxon>
        <taxon>Heliophilum</taxon>
    </lineage>
</organism>
<keyword evidence="2" id="KW-1185">Reference proteome</keyword>
<dbReference type="EMBL" id="SLXT01000039">
    <property type="protein sequence ID" value="TCP60307.1"/>
    <property type="molecule type" value="Genomic_DNA"/>
</dbReference>
<comment type="caution">
    <text evidence="1">The sequence shown here is derived from an EMBL/GenBank/DDBJ whole genome shotgun (WGS) entry which is preliminary data.</text>
</comment>
<protein>
    <submittedName>
        <fullName evidence="1">CRISPR type III-B/RAMP module-associated protein Cmr3</fullName>
    </submittedName>
</protein>
<dbReference type="RefSeq" id="WP_131920841.1">
    <property type="nucleotide sequence ID" value="NZ_JAOQNU010000039.1"/>
</dbReference>
<gene>
    <name evidence="1" type="ORF">EDD73_1396</name>
</gene>
<name>A0A4R2RE78_9FIRM</name>
<dbReference type="Pfam" id="PF09700">
    <property type="entry name" value="Cas_Cmr3"/>
    <property type="match status" value="1"/>
</dbReference>
<evidence type="ECO:0000313" key="1">
    <source>
        <dbReference type="EMBL" id="TCP60307.1"/>
    </source>
</evidence>
<reference evidence="1 2" key="1">
    <citation type="submission" date="2019-03" db="EMBL/GenBank/DDBJ databases">
        <title>Genomic Encyclopedia of Type Strains, Phase IV (KMG-IV): sequencing the most valuable type-strain genomes for metagenomic binning, comparative biology and taxonomic classification.</title>
        <authorList>
            <person name="Goeker M."/>
        </authorList>
    </citation>
    <scope>NUCLEOTIDE SEQUENCE [LARGE SCALE GENOMIC DNA]</scope>
    <source>
        <strain evidence="1 2">DSM 11170</strain>
    </source>
</reference>
<dbReference type="Gene3D" id="2.60.40.4350">
    <property type="match status" value="1"/>
</dbReference>
<dbReference type="OrthoDB" id="6162707at2"/>
<proteinExistence type="predicted"/>
<dbReference type="InterPro" id="IPR019117">
    <property type="entry name" value="CRISPR-assoc_protein_Cmr3"/>
</dbReference>
<accession>A0A4R2RE78</accession>
<evidence type="ECO:0000313" key="2">
    <source>
        <dbReference type="Proteomes" id="UP000294813"/>
    </source>
</evidence>
<dbReference type="AlphaFoldDB" id="A0A4R2RE78"/>
<dbReference type="Gene3D" id="3.30.70.2940">
    <property type="match status" value="1"/>
</dbReference>